<reference evidence="2" key="1">
    <citation type="journal article" date="2020" name="Stud. Mycol.">
        <title>101 Dothideomycetes genomes: a test case for predicting lifestyles and emergence of pathogens.</title>
        <authorList>
            <person name="Haridas S."/>
            <person name="Albert R."/>
            <person name="Binder M."/>
            <person name="Bloem J."/>
            <person name="Labutti K."/>
            <person name="Salamov A."/>
            <person name="Andreopoulos B."/>
            <person name="Baker S."/>
            <person name="Barry K."/>
            <person name="Bills G."/>
            <person name="Bluhm B."/>
            <person name="Cannon C."/>
            <person name="Castanera R."/>
            <person name="Culley D."/>
            <person name="Daum C."/>
            <person name="Ezra D."/>
            <person name="Gonzalez J."/>
            <person name="Henrissat B."/>
            <person name="Kuo A."/>
            <person name="Liang C."/>
            <person name="Lipzen A."/>
            <person name="Lutzoni F."/>
            <person name="Magnuson J."/>
            <person name="Mondo S."/>
            <person name="Nolan M."/>
            <person name="Ohm R."/>
            <person name="Pangilinan J."/>
            <person name="Park H.-J."/>
            <person name="Ramirez L."/>
            <person name="Alfaro M."/>
            <person name="Sun H."/>
            <person name="Tritt A."/>
            <person name="Yoshinaga Y."/>
            <person name="Zwiers L.-H."/>
            <person name="Turgeon B."/>
            <person name="Goodwin S."/>
            <person name="Spatafora J."/>
            <person name="Crous P."/>
            <person name="Grigoriev I."/>
        </authorList>
    </citation>
    <scope>NUCLEOTIDE SEQUENCE</scope>
    <source>
        <strain evidence="2">CBS 130266</strain>
    </source>
</reference>
<name>A0A9P4TUW2_9PEZI</name>
<protein>
    <submittedName>
        <fullName evidence="2">Uncharacterized protein</fullName>
    </submittedName>
</protein>
<dbReference type="Proteomes" id="UP000800235">
    <property type="component" value="Unassembled WGS sequence"/>
</dbReference>
<feature type="region of interest" description="Disordered" evidence="1">
    <location>
        <begin position="1"/>
        <end position="25"/>
    </location>
</feature>
<evidence type="ECO:0000256" key="1">
    <source>
        <dbReference type="SAM" id="MobiDB-lite"/>
    </source>
</evidence>
<comment type="caution">
    <text evidence="2">The sequence shown here is derived from an EMBL/GenBank/DDBJ whole genome shotgun (WGS) entry which is preliminary data.</text>
</comment>
<keyword evidence="3" id="KW-1185">Reference proteome</keyword>
<proteinExistence type="predicted"/>
<dbReference type="EMBL" id="MU007066">
    <property type="protein sequence ID" value="KAF2426202.1"/>
    <property type="molecule type" value="Genomic_DNA"/>
</dbReference>
<evidence type="ECO:0000313" key="3">
    <source>
        <dbReference type="Proteomes" id="UP000800235"/>
    </source>
</evidence>
<evidence type="ECO:0000313" key="2">
    <source>
        <dbReference type="EMBL" id="KAF2426202.1"/>
    </source>
</evidence>
<gene>
    <name evidence="2" type="ORF">EJ08DRAFT_700115</name>
</gene>
<accession>A0A9P4TUW2</accession>
<dbReference type="AlphaFoldDB" id="A0A9P4TUW2"/>
<organism evidence="2 3">
    <name type="scientific">Tothia fuscella</name>
    <dbReference type="NCBI Taxonomy" id="1048955"/>
    <lineage>
        <taxon>Eukaryota</taxon>
        <taxon>Fungi</taxon>
        <taxon>Dikarya</taxon>
        <taxon>Ascomycota</taxon>
        <taxon>Pezizomycotina</taxon>
        <taxon>Dothideomycetes</taxon>
        <taxon>Pleosporomycetidae</taxon>
        <taxon>Venturiales</taxon>
        <taxon>Cylindrosympodiaceae</taxon>
        <taxon>Tothia</taxon>
    </lineage>
</organism>
<sequence>METDVLGAEEEEEAGVEAEAEAEDDKTLDGELIELEFDVVKEDENDRLESVEDMPETVEVILTSAKVGDTLEEEEDRELKKVEVESEDLDLNEVELNELRLNRLDELARLDSVIEKFVGFGGFGRGNVLE</sequence>